<comment type="similarity">
    <text evidence="2">Belongs to the RelE toxin family.</text>
</comment>
<dbReference type="AlphaFoldDB" id="A0A4Q7N4V6"/>
<dbReference type="OrthoDB" id="7173315at2"/>
<dbReference type="EMBL" id="SGXA01000001">
    <property type="protein sequence ID" value="RZS76056.1"/>
    <property type="molecule type" value="Genomic_DNA"/>
</dbReference>
<gene>
    <name evidence="3" type="ORF">EV199_1933</name>
</gene>
<dbReference type="Proteomes" id="UP000293874">
    <property type="component" value="Unassembled WGS sequence"/>
</dbReference>
<protein>
    <recommendedName>
        <fullName evidence="2">Toxin</fullName>
    </recommendedName>
</protein>
<organism evidence="3 4">
    <name type="scientific">Pseudobacter ginsenosidimutans</name>
    <dbReference type="NCBI Taxonomy" id="661488"/>
    <lineage>
        <taxon>Bacteria</taxon>
        <taxon>Pseudomonadati</taxon>
        <taxon>Bacteroidota</taxon>
        <taxon>Chitinophagia</taxon>
        <taxon>Chitinophagales</taxon>
        <taxon>Chitinophagaceae</taxon>
        <taxon>Pseudobacter</taxon>
    </lineage>
</organism>
<evidence type="ECO:0000256" key="2">
    <source>
        <dbReference type="PIRNR" id="PIRNR029218"/>
    </source>
</evidence>
<accession>A0A4Q7N4V6</accession>
<dbReference type="Gene3D" id="3.30.2310.20">
    <property type="entry name" value="RelE-like"/>
    <property type="match status" value="1"/>
</dbReference>
<comment type="caution">
    <text evidence="3">The sequence shown here is derived from an EMBL/GenBank/DDBJ whole genome shotgun (WGS) entry which is preliminary data.</text>
</comment>
<dbReference type="Pfam" id="PF05016">
    <property type="entry name" value="ParE_toxin"/>
    <property type="match status" value="1"/>
</dbReference>
<evidence type="ECO:0000313" key="4">
    <source>
        <dbReference type="Proteomes" id="UP000293874"/>
    </source>
</evidence>
<keyword evidence="4" id="KW-1185">Reference proteome</keyword>
<reference evidence="3 4" key="1">
    <citation type="submission" date="2019-02" db="EMBL/GenBank/DDBJ databases">
        <title>Genomic Encyclopedia of Type Strains, Phase IV (KMG-IV): sequencing the most valuable type-strain genomes for metagenomic binning, comparative biology and taxonomic classification.</title>
        <authorList>
            <person name="Goeker M."/>
        </authorList>
    </citation>
    <scope>NUCLEOTIDE SEQUENCE [LARGE SCALE GENOMIC DNA]</scope>
    <source>
        <strain evidence="3 4">DSM 18116</strain>
    </source>
</reference>
<evidence type="ECO:0000313" key="3">
    <source>
        <dbReference type="EMBL" id="RZS76056.1"/>
    </source>
</evidence>
<name>A0A4Q7N4V6_9BACT</name>
<dbReference type="PIRSF" id="PIRSF029218">
    <property type="entry name" value="ParE"/>
    <property type="match status" value="1"/>
</dbReference>
<dbReference type="RefSeq" id="WP_130540376.1">
    <property type="nucleotide sequence ID" value="NZ_CP042431.1"/>
</dbReference>
<dbReference type="InterPro" id="IPR028344">
    <property type="entry name" value="ParE1/4"/>
</dbReference>
<evidence type="ECO:0000256" key="1">
    <source>
        <dbReference type="ARBA" id="ARBA00022649"/>
    </source>
</evidence>
<proteinExistence type="inferred from homology"/>
<sequence>MAKYSLSNKALEDLSKIWEYTYEVWSELQAEKYYYMLLDTCQDLADGNFSGKSYSEIRSEILGFKVGRHVIFYRKAKGGGIEVARILHERMDLKNRIKE</sequence>
<keyword evidence="1" id="KW-1277">Toxin-antitoxin system</keyword>
<dbReference type="InterPro" id="IPR035093">
    <property type="entry name" value="RelE/ParE_toxin_dom_sf"/>
</dbReference>
<dbReference type="InterPro" id="IPR007712">
    <property type="entry name" value="RelE/ParE_toxin"/>
</dbReference>